<comment type="caution">
    <text evidence="1">The sequence shown here is derived from an EMBL/GenBank/DDBJ whole genome shotgun (WGS) entry which is preliminary data.</text>
</comment>
<dbReference type="RefSeq" id="WP_273600378.1">
    <property type="nucleotide sequence ID" value="NZ_JAQQXT010000006.1"/>
</dbReference>
<gene>
    <name evidence="1" type="ORF">PRZ03_11225</name>
</gene>
<dbReference type="Proteomes" id="UP001221189">
    <property type="component" value="Unassembled WGS sequence"/>
</dbReference>
<keyword evidence="2" id="KW-1185">Reference proteome</keyword>
<protein>
    <submittedName>
        <fullName evidence="1">PIN domain-containing protein</fullName>
    </submittedName>
</protein>
<evidence type="ECO:0000313" key="2">
    <source>
        <dbReference type="Proteomes" id="UP001221189"/>
    </source>
</evidence>
<accession>A0ABT5KFH2</accession>
<reference evidence="1 2" key="1">
    <citation type="submission" date="2022-10" db="EMBL/GenBank/DDBJ databases">
        <title>Paucibacter sp. hw1 Genome sequencing.</title>
        <authorList>
            <person name="Park S."/>
        </authorList>
    </citation>
    <scope>NUCLEOTIDE SEQUENCE [LARGE SCALE GENOMIC DNA]</scope>
    <source>
        <strain evidence="2">hw1</strain>
    </source>
</reference>
<organism evidence="1 2">
    <name type="scientific">Roseateles albus</name>
    <dbReference type="NCBI Taxonomy" id="2987525"/>
    <lineage>
        <taxon>Bacteria</taxon>
        <taxon>Pseudomonadati</taxon>
        <taxon>Pseudomonadota</taxon>
        <taxon>Betaproteobacteria</taxon>
        <taxon>Burkholderiales</taxon>
        <taxon>Sphaerotilaceae</taxon>
        <taxon>Roseateles</taxon>
    </lineage>
</organism>
<dbReference type="EMBL" id="JAQQXT010000006">
    <property type="protein sequence ID" value="MDC8772142.1"/>
    <property type="molecule type" value="Genomic_DNA"/>
</dbReference>
<name>A0ABT5KFH2_9BURK</name>
<sequence>MSPAQPPRVAFDTAVVLRALLLNDANAKLLRRAWQTGQCQALVATDSAQALMQALAFPAFKLDEAQQLELLADFLPYAEVVNGQMPASSELGSLPLLTLARSALSAEASLAHVVSDCPKLRNSLGRYAKQLKHPAFSVLGTEEFLALL</sequence>
<evidence type="ECO:0000313" key="1">
    <source>
        <dbReference type="EMBL" id="MDC8772142.1"/>
    </source>
</evidence>
<proteinExistence type="predicted"/>